<dbReference type="GO" id="GO:0005524">
    <property type="term" value="F:ATP binding"/>
    <property type="evidence" value="ECO:0007669"/>
    <property type="project" value="UniProtKB-KW"/>
</dbReference>
<keyword evidence="5" id="KW-0808">Transferase</keyword>
<evidence type="ECO:0000256" key="3">
    <source>
        <dbReference type="ARBA" id="ARBA00022475"/>
    </source>
</evidence>
<evidence type="ECO:0000256" key="19">
    <source>
        <dbReference type="SAM" id="Phobius"/>
    </source>
</evidence>
<dbReference type="InterPro" id="IPR036945">
    <property type="entry name" value="DAGK_sf"/>
</dbReference>
<feature type="binding site" evidence="17">
    <location>
        <position position="29"/>
    </location>
    <ligand>
        <name>ATP</name>
        <dbReference type="ChEBI" id="CHEBI:30616"/>
    </ligand>
</feature>
<dbReference type="EMBL" id="QCYK01000001">
    <property type="protein sequence ID" value="PUZ28834.1"/>
    <property type="molecule type" value="Genomic_DNA"/>
</dbReference>
<organism evidence="20 21">
    <name type="scientific">Chitinophaga parva</name>
    <dbReference type="NCBI Taxonomy" id="2169414"/>
    <lineage>
        <taxon>Bacteria</taxon>
        <taxon>Pseudomonadati</taxon>
        <taxon>Bacteroidota</taxon>
        <taxon>Chitinophagia</taxon>
        <taxon>Chitinophagales</taxon>
        <taxon>Chitinophagaceae</taxon>
        <taxon>Chitinophaga</taxon>
    </lineage>
</organism>
<evidence type="ECO:0000256" key="1">
    <source>
        <dbReference type="ARBA" id="ARBA00004651"/>
    </source>
</evidence>
<feature type="binding site" evidence="16">
    <location>
        <position position="70"/>
    </location>
    <ligand>
        <name>substrate</name>
    </ligand>
</feature>
<evidence type="ECO:0000256" key="9">
    <source>
        <dbReference type="ARBA" id="ARBA00022840"/>
    </source>
</evidence>
<dbReference type="InterPro" id="IPR000829">
    <property type="entry name" value="DAGK"/>
</dbReference>
<keyword evidence="14" id="KW-1208">Phospholipid metabolism</keyword>
<evidence type="ECO:0000256" key="2">
    <source>
        <dbReference type="ARBA" id="ARBA00005967"/>
    </source>
</evidence>
<evidence type="ECO:0000256" key="12">
    <source>
        <dbReference type="ARBA" id="ARBA00023136"/>
    </source>
</evidence>
<keyword evidence="13" id="KW-0594">Phospholipid biosynthesis</keyword>
<evidence type="ECO:0000256" key="10">
    <source>
        <dbReference type="ARBA" id="ARBA00022989"/>
    </source>
</evidence>
<evidence type="ECO:0000256" key="5">
    <source>
        <dbReference type="ARBA" id="ARBA00022679"/>
    </source>
</evidence>
<dbReference type="GO" id="GO:0016301">
    <property type="term" value="F:kinase activity"/>
    <property type="evidence" value="ECO:0007669"/>
    <property type="project" value="UniProtKB-KW"/>
</dbReference>
<dbReference type="OrthoDB" id="1493837at2"/>
<feature type="binding site" evidence="18">
    <location>
        <position position="29"/>
    </location>
    <ligand>
        <name>a divalent metal cation</name>
        <dbReference type="ChEBI" id="CHEBI:60240"/>
    </ligand>
</feature>
<evidence type="ECO:0000256" key="15">
    <source>
        <dbReference type="PIRSR" id="PIRSR600829-1"/>
    </source>
</evidence>
<dbReference type="Pfam" id="PF01219">
    <property type="entry name" value="DAGK_prokar"/>
    <property type="match status" value="1"/>
</dbReference>
<comment type="caution">
    <text evidence="20">The sequence shown here is derived from an EMBL/GenBank/DDBJ whole genome shotgun (WGS) entry which is preliminary data.</text>
</comment>
<dbReference type="InterPro" id="IPR033717">
    <property type="entry name" value="UDPK"/>
</dbReference>
<evidence type="ECO:0000256" key="13">
    <source>
        <dbReference type="ARBA" id="ARBA00023209"/>
    </source>
</evidence>
<feature type="transmembrane region" description="Helical" evidence="19">
    <location>
        <begin position="97"/>
        <end position="121"/>
    </location>
</feature>
<evidence type="ECO:0000313" key="21">
    <source>
        <dbReference type="Proteomes" id="UP000244450"/>
    </source>
</evidence>
<proteinExistence type="inferred from homology"/>
<feature type="binding site" evidence="17">
    <location>
        <begin position="86"/>
        <end position="88"/>
    </location>
    <ligand>
        <name>ATP</name>
        <dbReference type="ChEBI" id="CHEBI:30616"/>
    </ligand>
</feature>
<evidence type="ECO:0000256" key="4">
    <source>
        <dbReference type="ARBA" id="ARBA00022516"/>
    </source>
</evidence>
<dbReference type="GO" id="GO:0046872">
    <property type="term" value="F:metal ion binding"/>
    <property type="evidence" value="ECO:0007669"/>
    <property type="project" value="UniProtKB-KW"/>
</dbReference>
<accession>A0A2T7BMC6</accession>
<feature type="binding site" evidence="18">
    <location>
        <position position="77"/>
    </location>
    <ligand>
        <name>a divalent metal cation</name>
        <dbReference type="ChEBI" id="CHEBI:60240"/>
    </ligand>
</feature>
<dbReference type="GO" id="GO:0008654">
    <property type="term" value="P:phospholipid biosynthetic process"/>
    <property type="evidence" value="ECO:0007669"/>
    <property type="project" value="UniProtKB-KW"/>
</dbReference>
<comment type="cofactor">
    <cofactor evidence="18">
        <name>Mg(2+)</name>
        <dbReference type="ChEBI" id="CHEBI:18420"/>
    </cofactor>
    <text evidence="18">Mn(2+), Zn(2+), Cd(2+) and Co(2+) support activity to lesser extents.</text>
</comment>
<evidence type="ECO:0000256" key="6">
    <source>
        <dbReference type="ARBA" id="ARBA00022692"/>
    </source>
</evidence>
<comment type="similarity">
    <text evidence="2">Belongs to the bacterial diacylglycerol kinase family.</text>
</comment>
<keyword evidence="7 17" id="KW-0547">Nucleotide-binding</keyword>
<keyword evidence="21" id="KW-1185">Reference proteome</keyword>
<feature type="binding site" evidence="17">
    <location>
        <position position="17"/>
    </location>
    <ligand>
        <name>ATP</name>
        <dbReference type="ChEBI" id="CHEBI:30616"/>
    </ligand>
</feature>
<dbReference type="RefSeq" id="WP_108685474.1">
    <property type="nucleotide sequence ID" value="NZ_QCYK01000001.1"/>
</dbReference>
<comment type="subcellular location">
    <subcellularLocation>
        <location evidence="1">Cell membrane</location>
        <topology evidence="1">Multi-pass membrane protein</topology>
    </subcellularLocation>
</comment>
<keyword evidence="6 19" id="KW-0812">Transmembrane</keyword>
<dbReference type="Proteomes" id="UP000244450">
    <property type="component" value="Unassembled WGS sequence"/>
</dbReference>
<evidence type="ECO:0000313" key="20">
    <source>
        <dbReference type="EMBL" id="PUZ28834.1"/>
    </source>
</evidence>
<keyword evidence="4" id="KW-0444">Lipid biosynthesis</keyword>
<keyword evidence="18" id="KW-0460">Magnesium</keyword>
<keyword evidence="8 20" id="KW-0418">Kinase</keyword>
<evidence type="ECO:0000256" key="17">
    <source>
        <dbReference type="PIRSR" id="PIRSR600829-3"/>
    </source>
</evidence>
<keyword evidence="18" id="KW-0479">Metal-binding</keyword>
<dbReference type="AlphaFoldDB" id="A0A2T7BMC6"/>
<keyword evidence="3" id="KW-1003">Cell membrane</keyword>
<feature type="binding site" evidence="17">
    <location>
        <position position="77"/>
    </location>
    <ligand>
        <name>ATP</name>
        <dbReference type="ChEBI" id="CHEBI:30616"/>
    </ligand>
</feature>
<evidence type="ECO:0000256" key="18">
    <source>
        <dbReference type="PIRSR" id="PIRSR600829-4"/>
    </source>
</evidence>
<feature type="transmembrane region" description="Helical" evidence="19">
    <location>
        <begin position="32"/>
        <end position="51"/>
    </location>
</feature>
<feature type="transmembrane region" description="Helical" evidence="19">
    <location>
        <begin position="57"/>
        <end position="76"/>
    </location>
</feature>
<gene>
    <name evidence="20" type="ORF">DCC81_04955</name>
</gene>
<keyword evidence="12 19" id="KW-0472">Membrane</keyword>
<feature type="binding site" evidence="17">
    <location>
        <begin position="95"/>
        <end position="96"/>
    </location>
    <ligand>
        <name>ATP</name>
        <dbReference type="ChEBI" id="CHEBI:30616"/>
    </ligand>
</feature>
<dbReference type="Gene3D" id="1.10.287.3610">
    <property type="match status" value="1"/>
</dbReference>
<evidence type="ECO:0000256" key="16">
    <source>
        <dbReference type="PIRSR" id="PIRSR600829-2"/>
    </source>
</evidence>
<name>A0A2T7BMC6_9BACT</name>
<dbReference type="PANTHER" id="PTHR34299">
    <property type="entry name" value="DIACYLGLYCEROL KINASE"/>
    <property type="match status" value="1"/>
</dbReference>
<keyword evidence="9 17" id="KW-0067">ATP-binding</keyword>
<evidence type="ECO:0000256" key="8">
    <source>
        <dbReference type="ARBA" id="ARBA00022777"/>
    </source>
</evidence>
<evidence type="ECO:0000256" key="11">
    <source>
        <dbReference type="ARBA" id="ARBA00023098"/>
    </source>
</evidence>
<reference evidence="20 21" key="1">
    <citation type="submission" date="2018-04" db="EMBL/GenBank/DDBJ databases">
        <title>Chitinophaga fuyangensis sp. nov., isolated from soil in a chemical factory.</title>
        <authorList>
            <person name="Chen K."/>
        </authorList>
    </citation>
    <scope>NUCLEOTIDE SEQUENCE [LARGE SCALE GENOMIC DNA]</scope>
    <source>
        <strain evidence="20 21">LY-1</strain>
    </source>
</reference>
<evidence type="ECO:0000256" key="14">
    <source>
        <dbReference type="ARBA" id="ARBA00023264"/>
    </source>
</evidence>
<feature type="active site" description="Proton acceptor" evidence="15">
    <location>
        <position position="70"/>
    </location>
</feature>
<keyword evidence="11" id="KW-0443">Lipid metabolism</keyword>
<protein>
    <submittedName>
        <fullName evidence="20">Diacylglycerol kinase</fullName>
    </submittedName>
</protein>
<dbReference type="CDD" id="cd14265">
    <property type="entry name" value="UDPK_IM_like"/>
    <property type="match status" value="1"/>
</dbReference>
<keyword evidence="10 19" id="KW-1133">Transmembrane helix</keyword>
<dbReference type="GO" id="GO:0005886">
    <property type="term" value="C:plasma membrane"/>
    <property type="evidence" value="ECO:0007669"/>
    <property type="project" value="UniProtKB-SubCell"/>
</dbReference>
<dbReference type="PANTHER" id="PTHR34299:SF1">
    <property type="entry name" value="DIACYLGLYCEROL KINASE"/>
    <property type="match status" value="1"/>
</dbReference>
<sequence length="123" mass="13910">MNKFTNYWRTRFLSFGYAFQGMAAFLRSEPHARIHALATVVVVALGCYVKLPALQWVLLLLVIGMVWVTEMINTVVEKIMDHVAPERHPRIKWIKDVAAGAVLVSAIIAVIAGVLIFFPYLQR</sequence>
<evidence type="ECO:0000256" key="7">
    <source>
        <dbReference type="ARBA" id="ARBA00022741"/>
    </source>
</evidence>